<dbReference type="EMBL" id="JALJEJ010000004">
    <property type="protein sequence ID" value="MCJ8210367.1"/>
    <property type="molecule type" value="Genomic_DNA"/>
</dbReference>
<gene>
    <name evidence="4" type="ORF">MUY27_11665</name>
</gene>
<evidence type="ECO:0000313" key="5">
    <source>
        <dbReference type="Proteomes" id="UP001139450"/>
    </source>
</evidence>
<evidence type="ECO:0000313" key="4">
    <source>
        <dbReference type="EMBL" id="MCJ8210367.1"/>
    </source>
</evidence>
<dbReference type="InterPro" id="IPR036291">
    <property type="entry name" value="NAD(P)-bd_dom_sf"/>
</dbReference>
<dbReference type="InterPro" id="IPR001509">
    <property type="entry name" value="Epimerase_deHydtase"/>
</dbReference>
<dbReference type="NCBIfam" id="TIGR01777">
    <property type="entry name" value="yfcH"/>
    <property type="match status" value="1"/>
</dbReference>
<sequence>MPHVLITGASGLIGRKLSALLLSKNYKVSYLSRSNSRNDASTFLWDVDKGTIDERCLDGVDLIVHLAGAGVAEKRWTKKRKKEIIDSRVKSIELIYDLMHKRPHQVKRIISASATGYYSSHGDMMLTEEMAPARNFLGRCCHLWEQAVDKGHELGLSITKFRTGVVLSTEGGALPVMARPVKLGFGAPLGNGKQWVPWIHEQDVVDLYFYAIENTDLQGVYNMVAPNPVNNKQLTKAIAKQLHRPLWLPNVPAAVLKLLLGEMSLVVLGSTRVSAAKIEQTGFRFKYVNIEDALKDLYE</sequence>
<comment type="caution">
    <text evidence="4">The sequence shown here is derived from an EMBL/GenBank/DDBJ whole genome shotgun (WGS) entry which is preliminary data.</text>
</comment>
<evidence type="ECO:0000256" key="1">
    <source>
        <dbReference type="ARBA" id="ARBA00009353"/>
    </source>
</evidence>
<accession>A0A9X1X3A2</accession>
<organism evidence="4 5">
    <name type="scientific">Mucilaginibacter straminoryzae</name>
    <dbReference type="NCBI Taxonomy" id="2932774"/>
    <lineage>
        <taxon>Bacteria</taxon>
        <taxon>Pseudomonadati</taxon>
        <taxon>Bacteroidota</taxon>
        <taxon>Sphingobacteriia</taxon>
        <taxon>Sphingobacteriales</taxon>
        <taxon>Sphingobacteriaceae</taxon>
        <taxon>Mucilaginibacter</taxon>
    </lineage>
</organism>
<dbReference type="Pfam" id="PF08338">
    <property type="entry name" value="DUF1731"/>
    <property type="match status" value="1"/>
</dbReference>
<dbReference type="SUPFAM" id="SSF51735">
    <property type="entry name" value="NAD(P)-binding Rossmann-fold domains"/>
    <property type="match status" value="1"/>
</dbReference>
<dbReference type="InterPro" id="IPR010099">
    <property type="entry name" value="SDR39U1"/>
</dbReference>
<dbReference type="AlphaFoldDB" id="A0A9X1X3A2"/>
<protein>
    <submittedName>
        <fullName evidence="4">TIGR01777 family oxidoreductase</fullName>
    </submittedName>
</protein>
<dbReference type="PANTHER" id="PTHR11092:SF0">
    <property type="entry name" value="EPIMERASE FAMILY PROTEIN SDR39U1"/>
    <property type="match status" value="1"/>
</dbReference>
<feature type="domain" description="NAD-dependent epimerase/dehydratase" evidence="2">
    <location>
        <begin position="4"/>
        <end position="222"/>
    </location>
</feature>
<name>A0A9X1X3A2_9SPHI</name>
<evidence type="ECO:0000259" key="2">
    <source>
        <dbReference type="Pfam" id="PF01370"/>
    </source>
</evidence>
<dbReference type="InterPro" id="IPR013549">
    <property type="entry name" value="DUF1731"/>
</dbReference>
<keyword evidence="5" id="KW-1185">Reference proteome</keyword>
<feature type="domain" description="DUF1731" evidence="3">
    <location>
        <begin position="251"/>
        <end position="297"/>
    </location>
</feature>
<dbReference type="PANTHER" id="PTHR11092">
    <property type="entry name" value="SUGAR NUCLEOTIDE EPIMERASE RELATED"/>
    <property type="match status" value="1"/>
</dbReference>
<dbReference type="RefSeq" id="WP_245130203.1">
    <property type="nucleotide sequence ID" value="NZ_JALJEJ010000004.1"/>
</dbReference>
<comment type="similarity">
    <text evidence="1">Belongs to the NAD(P)-dependent epimerase/dehydratase family. SDR39U1 subfamily.</text>
</comment>
<dbReference type="Gene3D" id="3.40.50.720">
    <property type="entry name" value="NAD(P)-binding Rossmann-like Domain"/>
    <property type="match status" value="1"/>
</dbReference>
<dbReference type="Proteomes" id="UP001139450">
    <property type="component" value="Unassembled WGS sequence"/>
</dbReference>
<evidence type="ECO:0000259" key="3">
    <source>
        <dbReference type="Pfam" id="PF08338"/>
    </source>
</evidence>
<proteinExistence type="inferred from homology"/>
<dbReference type="Pfam" id="PF01370">
    <property type="entry name" value="Epimerase"/>
    <property type="match status" value="1"/>
</dbReference>
<reference evidence="4" key="1">
    <citation type="submission" date="2022-04" db="EMBL/GenBank/DDBJ databases">
        <title>Mucilaginibacter sp. RS28 isolated from freshwater.</title>
        <authorList>
            <person name="Ko S.-R."/>
        </authorList>
    </citation>
    <scope>NUCLEOTIDE SEQUENCE</scope>
    <source>
        <strain evidence="4">RS28</strain>
    </source>
</reference>